<dbReference type="PANTHER" id="PTHR10000:SF8">
    <property type="entry name" value="HAD SUPERFAMILY HYDROLASE-LIKE, TYPE 3"/>
    <property type="match status" value="1"/>
</dbReference>
<dbReference type="EMBL" id="LT629710">
    <property type="protein sequence ID" value="SDO50752.1"/>
    <property type="molecule type" value="Genomic_DNA"/>
</dbReference>
<dbReference type="InterPro" id="IPR036412">
    <property type="entry name" value="HAD-like_sf"/>
</dbReference>
<evidence type="ECO:0000313" key="1">
    <source>
        <dbReference type="EMBL" id="SDO50752.1"/>
    </source>
</evidence>
<proteinExistence type="predicted"/>
<dbReference type="NCBIfam" id="TIGR00099">
    <property type="entry name" value="Cof-subfamily"/>
    <property type="match status" value="1"/>
</dbReference>
<keyword evidence="2" id="KW-1185">Reference proteome</keyword>
<reference evidence="1 2" key="1">
    <citation type="submission" date="2016-10" db="EMBL/GenBank/DDBJ databases">
        <authorList>
            <person name="de Groot N.N."/>
        </authorList>
    </citation>
    <scope>NUCLEOTIDE SEQUENCE [LARGE SCALE GENOMIC DNA]</scope>
    <source>
        <strain evidence="2">P4-7,KCTC 19426,CECT 7604</strain>
    </source>
</reference>
<sequence>MSAPDLSLNAAPSVGAGLVSSRLSATPKMVVTDMDGTLLGADGLRVSERNAAALRRAGQAGARVVIATGRPVIWLGPAIDAGFSGTAVCMNGAVTFDIGSGEIVASAPMLPSAMQAFAAALSRRLEISVAVERLGSLEHDFWAEDTYRHPWLLGQGQHRVGRRSTILADPAGKLLVRGPGDSHSLATAARLSAAEAGVDDQLSVTYSTDDGLIEVAAAGVNKGFALARLAQSWGIESAEAIAFGDMPNDLEMLTWAGHGVAMGNAHPEVTAVASEIAPHHGDDGVAAVLERWF</sequence>
<dbReference type="SUPFAM" id="SSF56784">
    <property type="entry name" value="HAD-like"/>
    <property type="match status" value="1"/>
</dbReference>
<gene>
    <name evidence="1" type="ORF">SAMN04515671_1158</name>
</gene>
<dbReference type="InterPro" id="IPR023214">
    <property type="entry name" value="HAD_sf"/>
</dbReference>
<dbReference type="Gene3D" id="3.30.1240.10">
    <property type="match status" value="1"/>
</dbReference>
<dbReference type="GO" id="GO:0005829">
    <property type="term" value="C:cytosol"/>
    <property type="evidence" value="ECO:0007669"/>
    <property type="project" value="TreeGrafter"/>
</dbReference>
<dbReference type="Pfam" id="PF08282">
    <property type="entry name" value="Hydrolase_3"/>
    <property type="match status" value="1"/>
</dbReference>
<organism evidence="1 2">
    <name type="scientific">Nakamurella panacisegetis</name>
    <dbReference type="NCBI Taxonomy" id="1090615"/>
    <lineage>
        <taxon>Bacteria</taxon>
        <taxon>Bacillati</taxon>
        <taxon>Actinomycetota</taxon>
        <taxon>Actinomycetes</taxon>
        <taxon>Nakamurellales</taxon>
        <taxon>Nakamurellaceae</taxon>
        <taxon>Nakamurella</taxon>
    </lineage>
</organism>
<dbReference type="NCBIfam" id="TIGR01484">
    <property type="entry name" value="HAD-SF-IIB"/>
    <property type="match status" value="1"/>
</dbReference>
<evidence type="ECO:0008006" key="3">
    <source>
        <dbReference type="Google" id="ProtNLM"/>
    </source>
</evidence>
<dbReference type="STRING" id="1090615.SAMN04515671_1158"/>
<accession>A0A1H0K4Q4</accession>
<dbReference type="InterPro" id="IPR000150">
    <property type="entry name" value="Cof"/>
</dbReference>
<dbReference type="AlphaFoldDB" id="A0A1H0K4Q4"/>
<name>A0A1H0K4Q4_9ACTN</name>
<dbReference type="PANTHER" id="PTHR10000">
    <property type="entry name" value="PHOSPHOSERINE PHOSPHATASE"/>
    <property type="match status" value="1"/>
</dbReference>
<dbReference type="Proteomes" id="UP000198741">
    <property type="component" value="Chromosome I"/>
</dbReference>
<protein>
    <recommendedName>
        <fullName evidence="3">Cof subfamily of IIB subfamily of haloacid dehalogenase superfamily/HAD-superfamily hydrolase, subfamily IIB</fullName>
    </recommendedName>
</protein>
<dbReference type="GO" id="GO:0000287">
    <property type="term" value="F:magnesium ion binding"/>
    <property type="evidence" value="ECO:0007669"/>
    <property type="project" value="TreeGrafter"/>
</dbReference>
<evidence type="ECO:0000313" key="2">
    <source>
        <dbReference type="Proteomes" id="UP000198741"/>
    </source>
</evidence>
<dbReference type="RefSeq" id="WP_197676422.1">
    <property type="nucleotide sequence ID" value="NZ_LT629710.1"/>
</dbReference>
<dbReference type="Gene3D" id="3.40.50.1000">
    <property type="entry name" value="HAD superfamily/HAD-like"/>
    <property type="match status" value="1"/>
</dbReference>
<dbReference type="InterPro" id="IPR006379">
    <property type="entry name" value="HAD-SF_hydro_IIB"/>
</dbReference>
<dbReference type="GO" id="GO:0016791">
    <property type="term" value="F:phosphatase activity"/>
    <property type="evidence" value="ECO:0007669"/>
    <property type="project" value="TreeGrafter"/>
</dbReference>